<feature type="chain" id="PRO_5020032902" evidence="2">
    <location>
        <begin position="20"/>
        <end position="66"/>
    </location>
</feature>
<feature type="region of interest" description="Disordered" evidence="1">
    <location>
        <begin position="47"/>
        <end position="66"/>
    </location>
</feature>
<proteinExistence type="predicted"/>
<reference evidence="3" key="1">
    <citation type="submission" date="2019-04" db="EMBL/GenBank/DDBJ databases">
        <title>An insight into the mialome of Ixodes scapularis.</title>
        <authorList>
            <person name="Ribeiro J.M."/>
            <person name="Mather T.N."/>
            <person name="Karim S."/>
        </authorList>
    </citation>
    <scope>NUCLEOTIDE SEQUENCE</scope>
</reference>
<accession>A0A4D5RX79</accession>
<evidence type="ECO:0000256" key="1">
    <source>
        <dbReference type="SAM" id="MobiDB-lite"/>
    </source>
</evidence>
<feature type="signal peptide" evidence="2">
    <location>
        <begin position="1"/>
        <end position="19"/>
    </location>
</feature>
<keyword evidence="2" id="KW-0732">Signal</keyword>
<dbReference type="EMBL" id="GHJT01007315">
    <property type="protein sequence ID" value="MOY41286.1"/>
    <property type="molecule type" value="Transcribed_RNA"/>
</dbReference>
<sequence>MLGTATLAFALLFAAISLANHKDRDIRQRDISAFGTSFVATSGHLSMHRQKNGTLNRPVRDAFQTP</sequence>
<name>A0A4D5RX79_IXOSC</name>
<dbReference type="AlphaFoldDB" id="A0A4D5RX79"/>
<evidence type="ECO:0000313" key="3">
    <source>
        <dbReference type="EMBL" id="MOY41286.1"/>
    </source>
</evidence>
<protein>
    <submittedName>
        <fullName evidence="3">Putative secreted protein</fullName>
    </submittedName>
</protein>
<evidence type="ECO:0000256" key="2">
    <source>
        <dbReference type="SAM" id="SignalP"/>
    </source>
</evidence>
<organism evidence="3">
    <name type="scientific">Ixodes scapularis</name>
    <name type="common">Black-legged tick</name>
    <name type="synonym">Deer tick</name>
    <dbReference type="NCBI Taxonomy" id="6945"/>
    <lineage>
        <taxon>Eukaryota</taxon>
        <taxon>Metazoa</taxon>
        <taxon>Ecdysozoa</taxon>
        <taxon>Arthropoda</taxon>
        <taxon>Chelicerata</taxon>
        <taxon>Arachnida</taxon>
        <taxon>Acari</taxon>
        <taxon>Parasitiformes</taxon>
        <taxon>Ixodida</taxon>
        <taxon>Ixodoidea</taxon>
        <taxon>Ixodidae</taxon>
        <taxon>Ixodinae</taxon>
        <taxon>Ixodes</taxon>
    </lineage>
</organism>